<keyword evidence="4" id="KW-1185">Reference proteome</keyword>
<dbReference type="PANTHER" id="PTHR34209">
    <property type="entry name" value="RHODANESE/CELL CYCLE CONTROL PHOSPHATASE SUPERFAMILY PROTEIN"/>
    <property type="match status" value="1"/>
</dbReference>
<dbReference type="Proteomes" id="UP000541444">
    <property type="component" value="Unassembled WGS sequence"/>
</dbReference>
<evidence type="ECO:0000313" key="4">
    <source>
        <dbReference type="Proteomes" id="UP000541444"/>
    </source>
</evidence>
<dbReference type="Gene3D" id="3.40.250.10">
    <property type="entry name" value="Rhodanese-like domain"/>
    <property type="match status" value="1"/>
</dbReference>
<feature type="region of interest" description="Disordered" evidence="1">
    <location>
        <begin position="609"/>
        <end position="643"/>
    </location>
</feature>
<gene>
    <name evidence="3" type="ORF">GIB67_002743</name>
</gene>
<dbReference type="OrthoDB" id="551300at2759"/>
<name>A0A7J7N4K5_9MAGN</name>
<dbReference type="PANTHER" id="PTHR34209:SF3">
    <property type="entry name" value="RHODANESE_CELL CYCLE CONTROL PHOSPHATASE SUPERFAMILY PROTEIN"/>
    <property type="match status" value="1"/>
</dbReference>
<dbReference type="InterPro" id="IPR044690">
    <property type="entry name" value="CAS_plant"/>
</dbReference>
<reference evidence="3 4" key="1">
    <citation type="journal article" date="2020" name="IScience">
        <title>Genome Sequencing of the Endangered Kingdonia uniflora (Circaeasteraceae, Ranunculales) Reveals Potential Mechanisms of Evolutionary Specialization.</title>
        <authorList>
            <person name="Sun Y."/>
            <person name="Deng T."/>
            <person name="Zhang A."/>
            <person name="Moore M.J."/>
            <person name="Landis J.B."/>
            <person name="Lin N."/>
            <person name="Zhang H."/>
            <person name="Zhang X."/>
            <person name="Huang J."/>
            <person name="Zhang X."/>
            <person name="Sun H."/>
            <person name="Wang H."/>
        </authorList>
    </citation>
    <scope>NUCLEOTIDE SEQUENCE [LARGE SCALE GENOMIC DNA]</scope>
    <source>
        <strain evidence="3">TB1705</strain>
        <tissue evidence="3">Leaf</tissue>
    </source>
</reference>
<comment type="caution">
    <text evidence="3">The sequence shown here is derived from an EMBL/GenBank/DDBJ whole genome shotgun (WGS) entry which is preliminary data.</text>
</comment>
<dbReference type="GO" id="GO:0009704">
    <property type="term" value="P:de-etiolation"/>
    <property type="evidence" value="ECO:0007669"/>
    <property type="project" value="InterPro"/>
</dbReference>
<evidence type="ECO:0000313" key="3">
    <source>
        <dbReference type="EMBL" id="KAF6161960.1"/>
    </source>
</evidence>
<evidence type="ECO:0000259" key="2">
    <source>
        <dbReference type="PROSITE" id="PS50206"/>
    </source>
</evidence>
<dbReference type="EMBL" id="JACGCM010001068">
    <property type="protein sequence ID" value="KAF6161960.1"/>
    <property type="molecule type" value="Genomic_DNA"/>
</dbReference>
<accession>A0A7J7N4K5</accession>
<sequence>MQISFHAGIRPLFPLSGSMNIRGVFVDRDSLGTPYGFHPQVVSFETKATKFLYSPVPNKFEDIEFSFLNEMDNASKNVGRGSLSYLESSSISLPEDGILNVTDKFTQSTSILSEYAISDNVFTVDAITDVASQNSASVSDSLNVSNDAVANLKINIEEVLSRVTNFVDASLDKGDHIVTNIFDSVFSLLTFTSKSISERIDNALSNVLSTVDRTGEVANKGLTDFSADLNEVTRNIDTASIDALRWAIVTVEDYLASGTSFVVYYYGNAKDYLPPEARDALNLNEDSTTKILRPVGSAIKQVYSAIEVLETYLGVDPNDPIVPFLLFVGTTVTLGISYRVLTYGGYSGDLSPKSALDLLAGKENGDVRERDGVPDLRLGSRYKYASVTLPKIDASVKNLIKNEKALDDALVANVIRNLKVVQDRSKVIVLDADGTRSKVIARSLRKLGIQASMFKTHYDFMEPYLVQGGFRSWVKNGLRVKELRPETTLTVLNEDAEEILGDVKSNPLQIVSFGVAFFAAAYALLEWEKSLQLIGVIGLVSSTFCQTIYWRVSSYEDSEDFKKDVRLLLVPIGFGAQAFTWAATKLEPNKIGLQTTPSSSAIQDRVLQAAAKHESQPLDAEETQDPSGEPSVPVSENEDLSDA</sequence>
<feature type="domain" description="Rhodanese" evidence="2">
    <location>
        <begin position="411"/>
        <end position="482"/>
    </location>
</feature>
<dbReference type="AlphaFoldDB" id="A0A7J7N4K5"/>
<dbReference type="GO" id="GO:0071277">
    <property type="term" value="P:cellular response to calcium ion"/>
    <property type="evidence" value="ECO:0007669"/>
    <property type="project" value="InterPro"/>
</dbReference>
<dbReference type="SUPFAM" id="SSF52821">
    <property type="entry name" value="Rhodanese/Cell cycle control phosphatase"/>
    <property type="match status" value="1"/>
</dbReference>
<dbReference type="PROSITE" id="PS50206">
    <property type="entry name" value="RHODANESE_3"/>
    <property type="match status" value="1"/>
</dbReference>
<protein>
    <recommendedName>
        <fullName evidence="2">Rhodanese domain-containing protein</fullName>
    </recommendedName>
</protein>
<dbReference type="GO" id="GO:0090333">
    <property type="term" value="P:regulation of stomatal closure"/>
    <property type="evidence" value="ECO:0007669"/>
    <property type="project" value="InterPro"/>
</dbReference>
<organism evidence="3 4">
    <name type="scientific">Kingdonia uniflora</name>
    <dbReference type="NCBI Taxonomy" id="39325"/>
    <lineage>
        <taxon>Eukaryota</taxon>
        <taxon>Viridiplantae</taxon>
        <taxon>Streptophyta</taxon>
        <taxon>Embryophyta</taxon>
        <taxon>Tracheophyta</taxon>
        <taxon>Spermatophyta</taxon>
        <taxon>Magnoliopsida</taxon>
        <taxon>Ranunculales</taxon>
        <taxon>Circaeasteraceae</taxon>
        <taxon>Kingdonia</taxon>
    </lineage>
</organism>
<proteinExistence type="predicted"/>
<evidence type="ECO:0000256" key="1">
    <source>
        <dbReference type="SAM" id="MobiDB-lite"/>
    </source>
</evidence>
<dbReference type="InterPro" id="IPR001763">
    <property type="entry name" value="Rhodanese-like_dom"/>
</dbReference>
<dbReference type="InterPro" id="IPR036873">
    <property type="entry name" value="Rhodanese-like_dom_sf"/>
</dbReference>